<evidence type="ECO:0000256" key="6">
    <source>
        <dbReference type="ARBA" id="ARBA00023136"/>
    </source>
</evidence>
<dbReference type="PANTHER" id="PTHR43163:SF6">
    <property type="entry name" value="DIPEPTIDE TRANSPORT SYSTEM PERMEASE PROTEIN DPPB-RELATED"/>
    <property type="match status" value="1"/>
</dbReference>
<evidence type="ECO:0000256" key="7">
    <source>
        <dbReference type="RuleBase" id="RU363032"/>
    </source>
</evidence>
<reference evidence="9" key="1">
    <citation type="submission" date="2021-05" db="EMBL/GenBank/DDBJ databases">
        <authorList>
            <person name="Arsene-Ploetze F."/>
        </authorList>
    </citation>
    <scope>NUCLEOTIDE SEQUENCE</scope>
    <source>
        <strain evidence="9">DSM 42138</strain>
    </source>
</reference>
<dbReference type="PANTHER" id="PTHR43163">
    <property type="entry name" value="DIPEPTIDE TRANSPORT SYSTEM PERMEASE PROTEIN DPPB-RELATED"/>
    <property type="match status" value="1"/>
</dbReference>
<dbReference type="InterPro" id="IPR035906">
    <property type="entry name" value="MetI-like_sf"/>
</dbReference>
<feature type="transmembrane region" description="Helical" evidence="7">
    <location>
        <begin position="182"/>
        <end position="201"/>
    </location>
</feature>
<dbReference type="Pfam" id="PF19300">
    <property type="entry name" value="BPD_transp_1_N"/>
    <property type="match status" value="1"/>
</dbReference>
<organism evidence="9 10">
    <name type="scientific">Actinacidiphila cocklensis</name>
    <dbReference type="NCBI Taxonomy" id="887465"/>
    <lineage>
        <taxon>Bacteria</taxon>
        <taxon>Bacillati</taxon>
        <taxon>Actinomycetota</taxon>
        <taxon>Actinomycetes</taxon>
        <taxon>Kitasatosporales</taxon>
        <taxon>Streptomycetaceae</taxon>
        <taxon>Actinacidiphila</taxon>
    </lineage>
</organism>
<evidence type="ECO:0000256" key="4">
    <source>
        <dbReference type="ARBA" id="ARBA00022692"/>
    </source>
</evidence>
<protein>
    <submittedName>
        <fullName evidence="9">Peptide/nickel transport system permease protein</fullName>
    </submittedName>
</protein>
<feature type="domain" description="ABC transmembrane type-1" evidence="8">
    <location>
        <begin position="95"/>
        <end position="300"/>
    </location>
</feature>
<dbReference type="Gene3D" id="1.10.3720.10">
    <property type="entry name" value="MetI-like"/>
    <property type="match status" value="1"/>
</dbReference>
<accession>A0A9W4DIU0</accession>
<dbReference type="RefSeq" id="WP_251483880.1">
    <property type="nucleotide sequence ID" value="NZ_CAJSLV010000001.1"/>
</dbReference>
<keyword evidence="3" id="KW-1003">Cell membrane</keyword>
<evidence type="ECO:0000256" key="5">
    <source>
        <dbReference type="ARBA" id="ARBA00022989"/>
    </source>
</evidence>
<evidence type="ECO:0000313" key="10">
    <source>
        <dbReference type="Proteomes" id="UP001152519"/>
    </source>
</evidence>
<comment type="similarity">
    <text evidence="7">Belongs to the binding-protein-dependent transport system permease family.</text>
</comment>
<sequence length="315" mass="32882">MRRFVLKRLLLAVPTLFGVTAVVFATVALVPGDPVLAFLGPGASPAARHELAGRLGLDRPLPERYGDWLWHALHGDLGASISAQRPVTQLLLPACGQTLLLAGAAFALVITGGTVLGAIGALRPRGLTDRLSGALSTLSLSAPQYSVALLLIAVFAVHWHLLPSGGTHTPFGGGPFDVPRHLVLPAVASALVPLGLTARVFRAALGSVLASELPDALRARGLSRTAVLRHCLHNASPALLTIGGLQLAYLLEGVVFVETLFSWPGLGQLLYNALTARDLPLVEGGVLLTAVFFVGVNILVDTAHAAVDPRVRSSR</sequence>
<evidence type="ECO:0000256" key="3">
    <source>
        <dbReference type="ARBA" id="ARBA00022475"/>
    </source>
</evidence>
<feature type="transmembrane region" description="Helical" evidence="7">
    <location>
        <begin position="286"/>
        <end position="307"/>
    </location>
</feature>
<evidence type="ECO:0000256" key="2">
    <source>
        <dbReference type="ARBA" id="ARBA00022448"/>
    </source>
</evidence>
<keyword evidence="5 7" id="KW-1133">Transmembrane helix</keyword>
<evidence type="ECO:0000313" key="9">
    <source>
        <dbReference type="EMBL" id="CAG6390818.1"/>
    </source>
</evidence>
<dbReference type="EMBL" id="CAJSLV010000001">
    <property type="protein sequence ID" value="CAG6390818.1"/>
    <property type="molecule type" value="Genomic_DNA"/>
</dbReference>
<dbReference type="PROSITE" id="PS50928">
    <property type="entry name" value="ABC_TM1"/>
    <property type="match status" value="1"/>
</dbReference>
<gene>
    <name evidence="9" type="ORF">SCOCK_10287</name>
</gene>
<name>A0A9W4DIU0_9ACTN</name>
<dbReference type="GO" id="GO:0071916">
    <property type="term" value="F:dipeptide transmembrane transporter activity"/>
    <property type="evidence" value="ECO:0007669"/>
    <property type="project" value="TreeGrafter"/>
</dbReference>
<keyword evidence="4 7" id="KW-0812">Transmembrane</keyword>
<keyword evidence="10" id="KW-1185">Reference proteome</keyword>
<feature type="transmembrane region" description="Helical" evidence="7">
    <location>
        <begin position="247"/>
        <end position="266"/>
    </location>
</feature>
<dbReference type="InterPro" id="IPR045621">
    <property type="entry name" value="BPD_transp_1_N"/>
</dbReference>
<comment type="subcellular location">
    <subcellularLocation>
        <location evidence="1 7">Cell membrane</location>
        <topology evidence="1 7">Multi-pass membrane protein</topology>
    </subcellularLocation>
</comment>
<comment type="caution">
    <text evidence="9">The sequence shown here is derived from an EMBL/GenBank/DDBJ whole genome shotgun (WGS) entry which is preliminary data.</text>
</comment>
<proteinExistence type="inferred from homology"/>
<keyword evidence="2 7" id="KW-0813">Transport</keyword>
<dbReference type="GO" id="GO:0005886">
    <property type="term" value="C:plasma membrane"/>
    <property type="evidence" value="ECO:0007669"/>
    <property type="project" value="UniProtKB-SubCell"/>
</dbReference>
<feature type="transmembrane region" description="Helical" evidence="7">
    <location>
        <begin position="142"/>
        <end position="162"/>
    </location>
</feature>
<dbReference type="Proteomes" id="UP001152519">
    <property type="component" value="Unassembled WGS sequence"/>
</dbReference>
<dbReference type="InterPro" id="IPR000515">
    <property type="entry name" value="MetI-like"/>
</dbReference>
<feature type="transmembrane region" description="Helical" evidence="7">
    <location>
        <begin position="99"/>
        <end position="122"/>
    </location>
</feature>
<dbReference type="AlphaFoldDB" id="A0A9W4DIU0"/>
<dbReference type="SUPFAM" id="SSF161098">
    <property type="entry name" value="MetI-like"/>
    <property type="match status" value="1"/>
</dbReference>
<evidence type="ECO:0000256" key="1">
    <source>
        <dbReference type="ARBA" id="ARBA00004651"/>
    </source>
</evidence>
<dbReference type="Pfam" id="PF00528">
    <property type="entry name" value="BPD_transp_1"/>
    <property type="match status" value="1"/>
</dbReference>
<keyword evidence="6 7" id="KW-0472">Membrane</keyword>
<evidence type="ECO:0000259" key="8">
    <source>
        <dbReference type="PROSITE" id="PS50928"/>
    </source>
</evidence>